<dbReference type="InterPro" id="IPR005106">
    <property type="entry name" value="Asp/hSer_DH_NAD-bd"/>
</dbReference>
<dbReference type="OrthoDB" id="9808167at2"/>
<dbReference type="PANTHER" id="PTHR43331:SF1">
    <property type="entry name" value="HOMOSERINE DEHYDROGENASE"/>
    <property type="match status" value="1"/>
</dbReference>
<dbReference type="GeneID" id="83012721"/>
<feature type="binding site" evidence="13">
    <location>
        <begin position="7"/>
        <end position="14"/>
    </location>
    <ligand>
        <name>NADP(+)</name>
        <dbReference type="ChEBI" id="CHEBI:58349"/>
    </ligand>
</feature>
<feature type="active site" description="Proton donor" evidence="12">
    <location>
        <position position="198"/>
    </location>
</feature>
<evidence type="ECO:0000256" key="3">
    <source>
        <dbReference type="ARBA" id="ARBA00006753"/>
    </source>
</evidence>
<dbReference type="InterPro" id="IPR036291">
    <property type="entry name" value="NAD(P)-bd_dom_sf"/>
</dbReference>
<evidence type="ECO:0000256" key="4">
    <source>
        <dbReference type="ARBA" id="ARBA00013213"/>
    </source>
</evidence>
<evidence type="ECO:0000256" key="10">
    <source>
        <dbReference type="ARBA" id="ARBA00023167"/>
    </source>
</evidence>
<dbReference type="EC" id="1.1.1.3" evidence="4 14"/>
<reference evidence="18 19" key="1">
    <citation type="submission" date="2015-09" db="EMBL/GenBank/DDBJ databases">
        <authorList>
            <consortium name="Pathogen Informatics"/>
        </authorList>
    </citation>
    <scope>NUCLEOTIDE SEQUENCE [LARGE SCALE GENOMIC DNA]</scope>
    <source>
        <strain evidence="18 19">2789STDY5834855</strain>
    </source>
</reference>
<keyword evidence="10 14" id="KW-0486">Methionine biosynthesis</keyword>
<evidence type="ECO:0000256" key="7">
    <source>
        <dbReference type="ARBA" id="ARBA00022697"/>
    </source>
</evidence>
<dbReference type="Proteomes" id="UP000095558">
    <property type="component" value="Unassembled WGS sequence"/>
</dbReference>
<proteinExistence type="inferred from homology"/>
<evidence type="ECO:0000256" key="5">
    <source>
        <dbReference type="ARBA" id="ARBA00013376"/>
    </source>
</evidence>
<evidence type="ECO:0000256" key="8">
    <source>
        <dbReference type="ARBA" id="ARBA00023002"/>
    </source>
</evidence>
<dbReference type="Gene3D" id="3.40.50.720">
    <property type="entry name" value="NAD(P)-binding Rossmann-like Domain"/>
    <property type="match status" value="1"/>
</dbReference>
<evidence type="ECO:0000256" key="15">
    <source>
        <dbReference type="RuleBase" id="RU004171"/>
    </source>
</evidence>
<feature type="binding site" evidence="13">
    <location>
        <position position="183"/>
    </location>
    <ligand>
        <name>L-homoserine</name>
        <dbReference type="ChEBI" id="CHEBI:57476"/>
    </ligand>
</feature>
<feature type="domain" description="Aspartate/homoserine dehydrogenase NAD-binding" evidence="17">
    <location>
        <begin position="8"/>
        <end position="122"/>
    </location>
</feature>
<dbReference type="Gene3D" id="3.30.360.10">
    <property type="entry name" value="Dihydrodipicolinate Reductase, domain 2"/>
    <property type="match status" value="1"/>
</dbReference>
<organism evidence="18 19">
    <name type="scientific">Clostridium disporicum</name>
    <dbReference type="NCBI Taxonomy" id="84024"/>
    <lineage>
        <taxon>Bacteria</taxon>
        <taxon>Bacillati</taxon>
        <taxon>Bacillota</taxon>
        <taxon>Clostridia</taxon>
        <taxon>Eubacteriales</taxon>
        <taxon>Clostridiaceae</taxon>
        <taxon>Clostridium</taxon>
    </lineage>
</organism>
<dbReference type="InterPro" id="IPR016204">
    <property type="entry name" value="HDH"/>
</dbReference>
<name>A0A174EGP7_9CLOT</name>
<dbReference type="PANTHER" id="PTHR43331">
    <property type="entry name" value="HOMOSERINE DEHYDROGENASE"/>
    <property type="match status" value="1"/>
</dbReference>
<keyword evidence="6 14" id="KW-0028">Amino-acid biosynthesis</keyword>
<evidence type="ECO:0000256" key="11">
    <source>
        <dbReference type="ARBA" id="ARBA00048841"/>
    </source>
</evidence>
<dbReference type="Gene3D" id="3.30.70.260">
    <property type="match status" value="1"/>
</dbReference>
<keyword evidence="13 14" id="KW-0521">NADP</keyword>
<dbReference type="GO" id="GO:0050661">
    <property type="term" value="F:NADP binding"/>
    <property type="evidence" value="ECO:0007669"/>
    <property type="project" value="InterPro"/>
</dbReference>
<dbReference type="GO" id="GO:0009086">
    <property type="term" value="P:methionine biosynthetic process"/>
    <property type="evidence" value="ECO:0007669"/>
    <property type="project" value="UniProtKB-KW"/>
</dbReference>
<gene>
    <name evidence="18" type="primary">hom_2</name>
    <name evidence="18" type="ORF">ERS852470_00818</name>
</gene>
<evidence type="ECO:0000313" key="19">
    <source>
        <dbReference type="Proteomes" id="UP000095558"/>
    </source>
</evidence>
<accession>A0A174EGP7</accession>
<feature type="domain" description="Homoserine dehydrogenase catalytic" evidence="16">
    <location>
        <begin position="130"/>
        <end position="307"/>
    </location>
</feature>
<keyword evidence="8 14" id="KW-0560">Oxidoreductase</keyword>
<comment type="catalytic activity">
    <reaction evidence="11">
        <text>L-homoserine + NADP(+) = L-aspartate 4-semialdehyde + NADPH + H(+)</text>
        <dbReference type="Rhea" id="RHEA:15761"/>
        <dbReference type="ChEBI" id="CHEBI:15378"/>
        <dbReference type="ChEBI" id="CHEBI:57476"/>
        <dbReference type="ChEBI" id="CHEBI:57783"/>
        <dbReference type="ChEBI" id="CHEBI:58349"/>
        <dbReference type="ChEBI" id="CHEBI:537519"/>
        <dbReference type="EC" id="1.1.1.3"/>
    </reaction>
    <physiologicalReaction direction="right-to-left" evidence="11">
        <dbReference type="Rhea" id="RHEA:15763"/>
    </physiologicalReaction>
</comment>
<dbReference type="Pfam" id="PF03447">
    <property type="entry name" value="NAD_binding_3"/>
    <property type="match status" value="1"/>
</dbReference>
<dbReference type="UniPathway" id="UPA00050">
    <property type="reaction ID" value="UER00063"/>
</dbReference>
<evidence type="ECO:0000259" key="17">
    <source>
        <dbReference type="Pfam" id="PF03447"/>
    </source>
</evidence>
<evidence type="ECO:0000256" key="14">
    <source>
        <dbReference type="RuleBase" id="RU000579"/>
    </source>
</evidence>
<keyword evidence="9" id="KW-0915">Sodium</keyword>
<evidence type="ECO:0000256" key="6">
    <source>
        <dbReference type="ARBA" id="ARBA00022605"/>
    </source>
</evidence>
<dbReference type="GO" id="GO:0009088">
    <property type="term" value="P:threonine biosynthetic process"/>
    <property type="evidence" value="ECO:0007669"/>
    <property type="project" value="UniProtKB-UniPathway"/>
</dbReference>
<dbReference type="InterPro" id="IPR001342">
    <property type="entry name" value="HDH_cat"/>
</dbReference>
<dbReference type="GO" id="GO:0004412">
    <property type="term" value="F:homoserine dehydrogenase activity"/>
    <property type="evidence" value="ECO:0007669"/>
    <property type="project" value="UniProtKB-EC"/>
</dbReference>
<dbReference type="PIRSF" id="PIRSF000098">
    <property type="entry name" value="Homoser_dehydrog"/>
    <property type="match status" value="1"/>
</dbReference>
<dbReference type="Pfam" id="PF00742">
    <property type="entry name" value="Homoserine_dh"/>
    <property type="match status" value="1"/>
</dbReference>
<keyword evidence="7 14" id="KW-0791">Threonine biosynthesis</keyword>
<dbReference type="InterPro" id="IPR019811">
    <property type="entry name" value="HDH_CS"/>
</dbReference>
<dbReference type="NCBIfam" id="NF004976">
    <property type="entry name" value="PRK06349.1"/>
    <property type="match status" value="1"/>
</dbReference>
<dbReference type="UniPathway" id="UPA00051">
    <property type="reaction ID" value="UER00465"/>
</dbReference>
<evidence type="ECO:0000256" key="2">
    <source>
        <dbReference type="ARBA" id="ARBA00005062"/>
    </source>
</evidence>
<dbReference type="SUPFAM" id="SSF51735">
    <property type="entry name" value="NAD(P)-binding Rossmann-fold domains"/>
    <property type="match status" value="1"/>
</dbReference>
<evidence type="ECO:0000256" key="12">
    <source>
        <dbReference type="PIRSR" id="PIRSR000098-1"/>
    </source>
</evidence>
<protein>
    <recommendedName>
        <fullName evidence="5 14">Homoserine dehydrogenase</fullName>
        <ecNumber evidence="4 14">1.1.1.3</ecNumber>
    </recommendedName>
</protein>
<evidence type="ECO:0000256" key="13">
    <source>
        <dbReference type="PIRSR" id="PIRSR000098-2"/>
    </source>
</evidence>
<evidence type="ECO:0000259" key="16">
    <source>
        <dbReference type="Pfam" id="PF00742"/>
    </source>
</evidence>
<dbReference type="SUPFAM" id="SSF55347">
    <property type="entry name" value="Glyceraldehyde-3-phosphate dehydrogenase-like, C-terminal domain"/>
    <property type="match status" value="1"/>
</dbReference>
<dbReference type="PROSITE" id="PS01042">
    <property type="entry name" value="HOMOSER_DHGENASE"/>
    <property type="match status" value="1"/>
</dbReference>
<dbReference type="AlphaFoldDB" id="A0A174EGP7"/>
<dbReference type="EMBL" id="CYZV01000007">
    <property type="protein sequence ID" value="CUN83666.1"/>
    <property type="molecule type" value="Genomic_DNA"/>
</dbReference>
<dbReference type="RefSeq" id="WP_042400592.1">
    <property type="nucleotide sequence ID" value="NZ_CYYT01000015.1"/>
</dbReference>
<comment type="similarity">
    <text evidence="3 15">Belongs to the homoserine dehydrogenase family.</text>
</comment>
<sequence>MTKVAIMGYGVVGSGLIELIDKNREYNREDDIKITSILVRNKEKHLNSSHNEVITTDVEEFFSIKSDVVIEVIGGLHPAYDYVKRALALGKHVVTANKDLIATFGHELFQLAQENNVSLKFEAAVAGGIPIIKPLTESLYGNGISSIKAILNGTTNFILTKMDGENLSYEEALSEAQQLGFAEANPESDVMGYDSARKLAILSSLAFDKKFKWDDISIEGITNIDTNDFKYANKLNCKIKLVAEAFKCKSGVYTSVKPILVDNESILAQINNEVNAVILNGDEIGELLFVGKGAGKLPTGSAVYSDLNDIINNRFTKVDSFNKEEANVIKFASKTCNCILRIKALDKEEVINRCREAFNNIKVIDKSIDDEVAIFIECTSEAYVEKFIEEIEDETYYEGAKKLIVA</sequence>
<evidence type="ECO:0000256" key="1">
    <source>
        <dbReference type="ARBA" id="ARBA00005056"/>
    </source>
</evidence>
<evidence type="ECO:0000313" key="18">
    <source>
        <dbReference type="EMBL" id="CUN83666.1"/>
    </source>
</evidence>
<evidence type="ECO:0000256" key="9">
    <source>
        <dbReference type="ARBA" id="ARBA00023053"/>
    </source>
</evidence>
<comment type="pathway">
    <text evidence="1 14">Amino-acid biosynthesis; L-threonine biosynthesis; L-threonine from L-aspartate: step 3/5.</text>
</comment>
<comment type="pathway">
    <text evidence="2 14">Amino-acid biosynthesis; L-methionine biosynthesis via de novo pathway; L-homoserine from L-aspartate: step 3/3.</text>
</comment>
<feature type="binding site" evidence="13">
    <location>
        <position position="98"/>
    </location>
    <ligand>
        <name>NADPH</name>
        <dbReference type="ChEBI" id="CHEBI:57783"/>
    </ligand>
</feature>
<dbReference type="FunFam" id="3.30.360.10:FF:000005">
    <property type="entry name" value="Homoserine dehydrogenase"/>
    <property type="match status" value="1"/>
</dbReference>